<evidence type="ECO:0000313" key="2">
    <source>
        <dbReference type="Proteomes" id="UP000323337"/>
    </source>
</evidence>
<name>A0A5D0MVT7_FLESI</name>
<dbReference type="Pfam" id="PF06267">
    <property type="entry name" value="DUF1028"/>
    <property type="match status" value="1"/>
</dbReference>
<proteinExistence type="predicted"/>
<protein>
    <submittedName>
        <fullName evidence="1">DUF1028 domain-containing protein</fullName>
    </submittedName>
</protein>
<reference evidence="1 2" key="1">
    <citation type="submission" date="2019-08" db="EMBL/GenBank/DDBJ databases">
        <title>Genomic characterization of a novel candidate phylum (ARYD3) from a high temperature, high salinity tertiary oil reservoir in north central Oklahoma, USA.</title>
        <authorList>
            <person name="Youssef N.H."/>
            <person name="Yadav A."/>
            <person name="Elshahed M.S."/>
        </authorList>
    </citation>
    <scope>NUCLEOTIDE SEQUENCE [LARGE SCALE GENOMIC DNA]</scope>
    <source>
        <strain evidence="1">ARYD1</strain>
    </source>
</reference>
<dbReference type="EMBL" id="VSIV01000027">
    <property type="protein sequence ID" value="TYB36223.1"/>
    <property type="molecule type" value="Genomic_DNA"/>
</dbReference>
<dbReference type="Gene3D" id="3.60.20.10">
    <property type="entry name" value="Glutamine Phosphoribosylpyrophosphate, subunit 1, domain 1"/>
    <property type="match status" value="1"/>
</dbReference>
<dbReference type="InterPro" id="IPR010430">
    <property type="entry name" value="DUF1028"/>
</dbReference>
<dbReference type="InterPro" id="IPR029055">
    <property type="entry name" value="Ntn_hydrolases_N"/>
</dbReference>
<dbReference type="Proteomes" id="UP000323337">
    <property type="component" value="Unassembled WGS sequence"/>
</dbReference>
<comment type="caution">
    <text evidence="1">The sequence shown here is derived from an EMBL/GenBank/DDBJ whole genome shotgun (WGS) entry which is preliminary data.</text>
</comment>
<accession>A0A5D0MVT7</accession>
<dbReference type="SUPFAM" id="SSF56235">
    <property type="entry name" value="N-terminal nucleophile aminohydrolases (Ntn hydrolases)"/>
    <property type="match status" value="1"/>
</dbReference>
<sequence>MNYYKNVSCFHLSFYSMVYSFYCLKGAKVINTFTVAKLDAETGTMGIAVASKFPAVGSLVPFADPEAGLIVTQSQARTDFGLTGIQLLKEGLTPNKCIEYLLKDDSEREVRQIAVMDTKGNVSSFTGSKCAKWAGSIEQKGYVCIGNFLAGFNVLKSMENVLKNYTDVKIWDMLLSALKAGENAGGDIRGKQAAALLVVKKNGGYGGYGDKIMDLRVDDHKDPLSELKRLLNIWKKELGID</sequence>
<evidence type="ECO:0000313" key="1">
    <source>
        <dbReference type="EMBL" id="TYB36223.1"/>
    </source>
</evidence>
<organism evidence="1 2">
    <name type="scientific">Flexistipes sinusarabici</name>
    <dbReference type="NCBI Taxonomy" id="2352"/>
    <lineage>
        <taxon>Bacteria</taxon>
        <taxon>Pseudomonadati</taxon>
        <taxon>Deferribacterota</taxon>
        <taxon>Deferribacteres</taxon>
        <taxon>Deferribacterales</taxon>
        <taxon>Flexistipitaceae</taxon>
        <taxon>Flexistipes</taxon>
    </lineage>
</organism>
<dbReference type="PANTHER" id="PTHR39328">
    <property type="entry name" value="BLL2871 PROTEIN"/>
    <property type="match status" value="1"/>
</dbReference>
<dbReference type="PANTHER" id="PTHR39328:SF1">
    <property type="entry name" value="BLL2871 PROTEIN"/>
    <property type="match status" value="1"/>
</dbReference>
<gene>
    <name evidence="1" type="ORF">FXF49_00925</name>
</gene>
<dbReference type="AlphaFoldDB" id="A0A5D0MVT7"/>